<dbReference type="AlphaFoldDB" id="A0A1X7BTU7"/>
<name>A0A1X7BTU7_9RHOB</name>
<proteinExistence type="predicted"/>
<reference evidence="2 3" key="1">
    <citation type="submission" date="2017-03" db="EMBL/GenBank/DDBJ databases">
        <authorList>
            <person name="Afonso C.L."/>
            <person name="Miller P.J."/>
            <person name="Scott M.A."/>
            <person name="Spackman E."/>
            <person name="Goraichik I."/>
            <person name="Dimitrov K.M."/>
            <person name="Suarez D.L."/>
            <person name="Swayne D.E."/>
        </authorList>
    </citation>
    <scope>NUCLEOTIDE SEQUENCE [LARGE SCALE GENOMIC DNA]</scope>
    <source>
        <strain evidence="2 3">CECT 7745</strain>
    </source>
</reference>
<sequence>MSFNDLFSKEAEIKKTAEDAKNEETPLADSKGKEKPKDQQGKS</sequence>
<accession>A0A1X7BTU7</accession>
<protein>
    <submittedName>
        <fullName evidence="2">Uncharacterized protein</fullName>
    </submittedName>
</protein>
<evidence type="ECO:0000313" key="3">
    <source>
        <dbReference type="Proteomes" id="UP000193224"/>
    </source>
</evidence>
<dbReference type="EMBL" id="FWXB01000011">
    <property type="protein sequence ID" value="SMC13106.1"/>
    <property type="molecule type" value="Genomic_DNA"/>
</dbReference>
<dbReference type="RefSeq" id="WP_263286442.1">
    <property type="nucleotide sequence ID" value="NZ_FWXB01000011.1"/>
</dbReference>
<evidence type="ECO:0000313" key="2">
    <source>
        <dbReference type="EMBL" id="SMC13106.1"/>
    </source>
</evidence>
<feature type="compositionally biased region" description="Basic and acidic residues" evidence="1">
    <location>
        <begin position="7"/>
        <end position="43"/>
    </location>
</feature>
<gene>
    <name evidence="2" type="ORF">ROA7745_02940</name>
</gene>
<organism evidence="2 3">
    <name type="scientific">Roseovarius aestuarii</name>
    <dbReference type="NCBI Taxonomy" id="475083"/>
    <lineage>
        <taxon>Bacteria</taxon>
        <taxon>Pseudomonadati</taxon>
        <taxon>Pseudomonadota</taxon>
        <taxon>Alphaproteobacteria</taxon>
        <taxon>Rhodobacterales</taxon>
        <taxon>Roseobacteraceae</taxon>
        <taxon>Roseovarius</taxon>
    </lineage>
</organism>
<keyword evidence="3" id="KW-1185">Reference proteome</keyword>
<feature type="region of interest" description="Disordered" evidence="1">
    <location>
        <begin position="1"/>
        <end position="43"/>
    </location>
</feature>
<dbReference type="Proteomes" id="UP000193224">
    <property type="component" value="Unassembled WGS sequence"/>
</dbReference>
<evidence type="ECO:0000256" key="1">
    <source>
        <dbReference type="SAM" id="MobiDB-lite"/>
    </source>
</evidence>